<reference evidence="6" key="1">
    <citation type="journal article" date="2019" name="Int. J. Syst. Evol. Microbiol.">
        <title>The Global Catalogue of Microorganisms (GCM) 10K type strain sequencing project: providing services to taxonomists for standard genome sequencing and annotation.</title>
        <authorList>
            <consortium name="The Broad Institute Genomics Platform"/>
            <consortium name="The Broad Institute Genome Sequencing Center for Infectious Disease"/>
            <person name="Wu L."/>
            <person name="Ma J."/>
        </authorList>
    </citation>
    <scope>NUCLEOTIDE SEQUENCE [LARGE SCALE GENOMIC DNA]</scope>
    <source>
        <strain evidence="6">CGMCC 1.13574</strain>
    </source>
</reference>
<gene>
    <name evidence="5" type="ORF">ACFO3Q_02275</name>
</gene>
<dbReference type="Gene3D" id="1.10.287.950">
    <property type="entry name" value="Methyl-accepting chemotaxis protein"/>
    <property type="match status" value="1"/>
</dbReference>
<dbReference type="InterPro" id="IPR004089">
    <property type="entry name" value="MCPsignal_dom"/>
</dbReference>
<keyword evidence="3" id="KW-0807">Transducer</keyword>
<dbReference type="InterPro" id="IPR035965">
    <property type="entry name" value="PAS-like_dom_sf"/>
</dbReference>
<evidence type="ECO:0000256" key="2">
    <source>
        <dbReference type="ARBA" id="ARBA00029447"/>
    </source>
</evidence>
<proteinExistence type="inferred from homology"/>
<name>A0ABV9NFE8_9GAMM</name>
<comment type="similarity">
    <text evidence="2">Belongs to the methyl-accepting chemotaxis (MCP) protein family.</text>
</comment>
<dbReference type="SMART" id="SM00283">
    <property type="entry name" value="MA"/>
    <property type="match status" value="1"/>
</dbReference>
<dbReference type="PANTHER" id="PTHR43531">
    <property type="entry name" value="PROTEIN ICFG"/>
    <property type="match status" value="1"/>
</dbReference>
<dbReference type="Gene3D" id="3.30.450.20">
    <property type="entry name" value="PAS domain"/>
    <property type="match status" value="1"/>
</dbReference>
<evidence type="ECO:0000259" key="4">
    <source>
        <dbReference type="PROSITE" id="PS50111"/>
    </source>
</evidence>
<dbReference type="Proteomes" id="UP001595892">
    <property type="component" value="Unassembled WGS sequence"/>
</dbReference>
<dbReference type="RefSeq" id="WP_377002980.1">
    <property type="nucleotide sequence ID" value="NZ_JBHSGG010000002.1"/>
</dbReference>
<dbReference type="EMBL" id="JBHSGG010000002">
    <property type="protein sequence ID" value="MFC4727006.1"/>
    <property type="molecule type" value="Genomic_DNA"/>
</dbReference>
<feature type="domain" description="Methyl-accepting transducer" evidence="4">
    <location>
        <begin position="65"/>
        <end position="276"/>
    </location>
</feature>
<accession>A0ABV9NFE8</accession>
<dbReference type="SUPFAM" id="SSF55785">
    <property type="entry name" value="PYP-like sensor domain (PAS domain)"/>
    <property type="match status" value="1"/>
</dbReference>
<dbReference type="InterPro" id="IPR051310">
    <property type="entry name" value="MCP_chemotaxis"/>
</dbReference>
<evidence type="ECO:0000313" key="5">
    <source>
        <dbReference type="EMBL" id="MFC4727006.1"/>
    </source>
</evidence>
<evidence type="ECO:0000256" key="1">
    <source>
        <dbReference type="ARBA" id="ARBA00022481"/>
    </source>
</evidence>
<evidence type="ECO:0000313" key="6">
    <source>
        <dbReference type="Proteomes" id="UP001595892"/>
    </source>
</evidence>
<protein>
    <submittedName>
        <fullName evidence="5">Methyl-accepting chemotaxis protein</fullName>
    </submittedName>
</protein>
<sequence>MAQPDSASTVVLGSAALPDAPVGLLALDADGTVQAANRCACDLLAAEAETLVGADCTRIWGVPALSAGNEALARHSLEQLRGLETVVRTTGRLVQSLDGARGDLEAVIGLAREADAGAGRGAVAARRLADAMQEVERSAARANEVVEVIDAVAFQTNILSINATIEAAHAGAAGRGFAVVAGEIRRLAERAANAARDVHTILGETRAALDRSAASARETEDVLDGIGGLMTRAGGAMESVAARVAAQADDVAAIDGALAEVATLARDNVAQADAAAGGAERLGRATAALQDCVGLFRLPADPLVEPRHARVAGLARGAAEAVGAVFLEALRSRRIAPEALFARDYTPIPGVMPAKFATSFDGLCDELLPPIQERVLAMEPWIVFAICANPDGYVPTHNLRFSKPLTGDAKQDLVGNRTKRIFADRVGASVGTHTDPYRLQVYRRDTGEVMFDLSVPILVGGRHWGGFRIGYALG</sequence>
<dbReference type="PROSITE" id="PS50111">
    <property type="entry name" value="CHEMOTAXIS_TRANSDUC_2"/>
    <property type="match status" value="1"/>
</dbReference>
<keyword evidence="1" id="KW-0488">Methylation</keyword>
<evidence type="ECO:0000256" key="3">
    <source>
        <dbReference type="PROSITE-ProRule" id="PRU00284"/>
    </source>
</evidence>
<comment type="caution">
    <text evidence="5">The sequence shown here is derived from an EMBL/GenBank/DDBJ whole genome shotgun (WGS) entry which is preliminary data.</text>
</comment>
<dbReference type="Pfam" id="PF00015">
    <property type="entry name" value="MCPsignal"/>
    <property type="match status" value="1"/>
</dbReference>
<organism evidence="5 6">
    <name type="scientific">Coralloluteibacterium thermophilum</name>
    <dbReference type="NCBI Taxonomy" id="2707049"/>
    <lineage>
        <taxon>Bacteria</taxon>
        <taxon>Pseudomonadati</taxon>
        <taxon>Pseudomonadota</taxon>
        <taxon>Gammaproteobacteria</taxon>
        <taxon>Lysobacterales</taxon>
        <taxon>Lysobacteraceae</taxon>
        <taxon>Coralloluteibacterium</taxon>
    </lineage>
</organism>
<dbReference type="PANTHER" id="PTHR43531:SF14">
    <property type="entry name" value="METHYL-ACCEPTING CHEMOTAXIS PROTEIN I-RELATED"/>
    <property type="match status" value="1"/>
</dbReference>
<dbReference type="SUPFAM" id="SSF58104">
    <property type="entry name" value="Methyl-accepting chemotaxis protein (MCP) signaling domain"/>
    <property type="match status" value="1"/>
</dbReference>
<keyword evidence="6" id="KW-1185">Reference proteome</keyword>